<gene>
    <name evidence="1" type="ORF">MCNS_53360</name>
</gene>
<dbReference type="Pfam" id="PF01381">
    <property type="entry name" value="HTH_3"/>
    <property type="match status" value="1"/>
</dbReference>
<protein>
    <submittedName>
        <fullName evidence="1">Putative HTH-type transcriptional regulator</fullName>
    </submittedName>
</protein>
<dbReference type="OrthoDB" id="4743590at2"/>
<dbReference type="GO" id="GO:0003677">
    <property type="term" value="F:DNA binding"/>
    <property type="evidence" value="ECO:0007669"/>
    <property type="project" value="InterPro"/>
</dbReference>
<dbReference type="InterPro" id="IPR001387">
    <property type="entry name" value="Cro/C1-type_HTH"/>
</dbReference>
<dbReference type="Gene3D" id="1.10.260.40">
    <property type="entry name" value="lambda repressor-like DNA-binding domains"/>
    <property type="match status" value="1"/>
</dbReference>
<dbReference type="Proteomes" id="UP000467385">
    <property type="component" value="Chromosome"/>
</dbReference>
<organism evidence="1 2">
    <name type="scientific">Mycobacterium conspicuum</name>
    <dbReference type="NCBI Taxonomy" id="44010"/>
    <lineage>
        <taxon>Bacteria</taxon>
        <taxon>Bacillati</taxon>
        <taxon>Actinomycetota</taxon>
        <taxon>Actinomycetes</taxon>
        <taxon>Mycobacteriales</taxon>
        <taxon>Mycobacteriaceae</taxon>
        <taxon>Mycobacterium</taxon>
    </lineage>
</organism>
<dbReference type="EMBL" id="AP022613">
    <property type="protein sequence ID" value="BBZ42273.1"/>
    <property type="molecule type" value="Genomic_DNA"/>
</dbReference>
<evidence type="ECO:0000313" key="1">
    <source>
        <dbReference type="EMBL" id="BBZ42273.1"/>
    </source>
</evidence>
<reference evidence="1 2" key="1">
    <citation type="journal article" date="2019" name="Emerg. Microbes Infect.">
        <title>Comprehensive subspecies identification of 175 nontuberculous mycobacteria species based on 7547 genomic profiles.</title>
        <authorList>
            <person name="Matsumoto Y."/>
            <person name="Kinjo T."/>
            <person name="Motooka D."/>
            <person name="Nabeya D."/>
            <person name="Jung N."/>
            <person name="Uechi K."/>
            <person name="Horii T."/>
            <person name="Iida T."/>
            <person name="Fujita J."/>
            <person name="Nakamura S."/>
        </authorList>
    </citation>
    <scope>NUCLEOTIDE SEQUENCE [LARGE SCALE GENOMIC DNA]</scope>
    <source>
        <strain evidence="1 2">JCM 14738</strain>
    </source>
</reference>
<proteinExistence type="predicted"/>
<dbReference type="AlphaFoldDB" id="A0A1X1T5R1"/>
<accession>A0A1X1T5R1</accession>
<dbReference type="SMART" id="SM00530">
    <property type="entry name" value="HTH_XRE"/>
    <property type="match status" value="1"/>
</dbReference>
<dbReference type="InterPro" id="IPR010982">
    <property type="entry name" value="Lambda_DNA-bd_dom_sf"/>
</dbReference>
<dbReference type="CDD" id="cd00093">
    <property type="entry name" value="HTH_XRE"/>
    <property type="match status" value="1"/>
</dbReference>
<sequence>MSRESAGAAIRALRESRDWSLAELAAATGVSVMGLSYLERGARKPHKSTVQKVENGLGLPPGTYSRLVVAADPDAELARLMAAQTPQTTAPRRAASVVVDRHSDTEVLEGYAEAQLDAIKSVIDRLPATTSNEYETYILSVIEQCVKAERLAASSWRVAVTAGPDSTTRLMEHLTELEETRADLLRRMPASLSARFDAACAQSSLPDPIIAALLGVSSDDVWEIRNRGVIPAWALPHVRAFTETVESANRGSAGQEDGA</sequence>
<dbReference type="STRING" id="44010.AWC00_16660"/>
<dbReference type="RefSeq" id="WP_085233839.1">
    <property type="nucleotide sequence ID" value="NZ_AP022613.1"/>
</dbReference>
<evidence type="ECO:0000313" key="2">
    <source>
        <dbReference type="Proteomes" id="UP000467385"/>
    </source>
</evidence>
<dbReference type="SUPFAM" id="SSF47413">
    <property type="entry name" value="lambda repressor-like DNA-binding domains"/>
    <property type="match status" value="1"/>
</dbReference>
<keyword evidence="2" id="KW-1185">Reference proteome</keyword>
<name>A0A1X1T5R1_9MYCO</name>
<dbReference type="PROSITE" id="PS50943">
    <property type="entry name" value="HTH_CROC1"/>
    <property type="match status" value="1"/>
</dbReference>